<dbReference type="EMBL" id="CAJPEV010004409">
    <property type="protein sequence ID" value="CAG0901742.1"/>
    <property type="molecule type" value="Genomic_DNA"/>
</dbReference>
<sequence>MSSSGDHLSDRCDCDLCILGRHANFIWHQLGRQLSRLWCCGNKENVDDDAPCPKAGYDAAYSEAGHDAAYPEAFDEAACPKASHDGA</sequence>
<dbReference type="EMBL" id="LR903926">
    <property type="protein sequence ID" value="CAD7252421.1"/>
    <property type="molecule type" value="Genomic_DNA"/>
</dbReference>
<gene>
    <name evidence="1" type="ORF">DSTB1V02_LOCUS12179</name>
</gene>
<evidence type="ECO:0000313" key="2">
    <source>
        <dbReference type="Proteomes" id="UP000677054"/>
    </source>
</evidence>
<dbReference type="Proteomes" id="UP000677054">
    <property type="component" value="Unassembled WGS sequence"/>
</dbReference>
<accession>A0A7R9ADX3</accession>
<organism evidence="1">
    <name type="scientific">Darwinula stevensoni</name>
    <dbReference type="NCBI Taxonomy" id="69355"/>
    <lineage>
        <taxon>Eukaryota</taxon>
        <taxon>Metazoa</taxon>
        <taxon>Ecdysozoa</taxon>
        <taxon>Arthropoda</taxon>
        <taxon>Crustacea</taxon>
        <taxon>Oligostraca</taxon>
        <taxon>Ostracoda</taxon>
        <taxon>Podocopa</taxon>
        <taxon>Podocopida</taxon>
        <taxon>Darwinulocopina</taxon>
        <taxon>Darwinuloidea</taxon>
        <taxon>Darwinulidae</taxon>
        <taxon>Darwinula</taxon>
    </lineage>
</organism>
<name>A0A7R9ADX3_9CRUS</name>
<reference evidence="1" key="1">
    <citation type="submission" date="2020-11" db="EMBL/GenBank/DDBJ databases">
        <authorList>
            <person name="Tran Van P."/>
        </authorList>
    </citation>
    <scope>NUCLEOTIDE SEQUENCE</scope>
</reference>
<protein>
    <submittedName>
        <fullName evidence="1">Uncharacterized protein</fullName>
    </submittedName>
</protein>
<evidence type="ECO:0000313" key="1">
    <source>
        <dbReference type="EMBL" id="CAD7252421.1"/>
    </source>
</evidence>
<proteinExistence type="predicted"/>
<keyword evidence="2" id="KW-1185">Reference proteome</keyword>
<dbReference type="AlphaFoldDB" id="A0A7R9ADX3"/>